<evidence type="ECO:0008006" key="2">
    <source>
        <dbReference type="Google" id="ProtNLM"/>
    </source>
</evidence>
<protein>
    <recommendedName>
        <fullName evidence="2">PD-(D/E)XK endonuclease-like domain-containing protein</fullName>
    </recommendedName>
</protein>
<dbReference type="AlphaFoldDB" id="X1B9L4"/>
<gene>
    <name evidence="1" type="ORF">S01H4_20950</name>
</gene>
<reference evidence="1" key="1">
    <citation type="journal article" date="2014" name="Front. Microbiol.">
        <title>High frequency of phylogenetically diverse reductive dehalogenase-homologous genes in deep subseafloor sedimentary metagenomes.</title>
        <authorList>
            <person name="Kawai M."/>
            <person name="Futagami T."/>
            <person name="Toyoda A."/>
            <person name="Takaki Y."/>
            <person name="Nishi S."/>
            <person name="Hori S."/>
            <person name="Arai W."/>
            <person name="Tsubouchi T."/>
            <person name="Morono Y."/>
            <person name="Uchiyama I."/>
            <person name="Ito T."/>
            <person name="Fujiyama A."/>
            <person name="Inagaki F."/>
            <person name="Takami H."/>
        </authorList>
    </citation>
    <scope>NUCLEOTIDE SEQUENCE</scope>
    <source>
        <strain evidence="1">Expedition CK06-06</strain>
    </source>
</reference>
<proteinExistence type="predicted"/>
<feature type="non-terminal residue" evidence="1">
    <location>
        <position position="1"/>
    </location>
</feature>
<dbReference type="EMBL" id="BART01009452">
    <property type="protein sequence ID" value="GAG68676.1"/>
    <property type="molecule type" value="Genomic_DNA"/>
</dbReference>
<organism evidence="1">
    <name type="scientific">marine sediment metagenome</name>
    <dbReference type="NCBI Taxonomy" id="412755"/>
    <lineage>
        <taxon>unclassified sequences</taxon>
        <taxon>metagenomes</taxon>
        <taxon>ecological metagenomes</taxon>
    </lineage>
</organism>
<comment type="caution">
    <text evidence="1">The sequence shown here is derived from an EMBL/GenBank/DDBJ whole genome shotgun (WGS) entry which is preliminary data.</text>
</comment>
<accession>X1B9L4</accession>
<evidence type="ECO:0000313" key="1">
    <source>
        <dbReference type="EMBL" id="GAG68676.1"/>
    </source>
</evidence>
<sequence>EFIPGAKEGTFAVRETPEMFGTRLLKEIAENPTKYFARVELTRTDADLKQLEYEMINIYHTIKFMDRNSAWWKNESQCEATFRCPYIPVCYNNVDVSNGIVPDGFKCILKDRK</sequence>
<name>X1B9L4_9ZZZZ</name>